<organism evidence="2 3">
    <name type="scientific">Xylaria flabelliformis</name>
    <dbReference type="NCBI Taxonomy" id="2512241"/>
    <lineage>
        <taxon>Eukaryota</taxon>
        <taxon>Fungi</taxon>
        <taxon>Dikarya</taxon>
        <taxon>Ascomycota</taxon>
        <taxon>Pezizomycotina</taxon>
        <taxon>Sordariomycetes</taxon>
        <taxon>Xylariomycetidae</taxon>
        <taxon>Xylariales</taxon>
        <taxon>Xylariaceae</taxon>
        <taxon>Xylaria</taxon>
    </lineage>
</organism>
<keyword evidence="1" id="KW-0472">Membrane</keyword>
<keyword evidence="3" id="KW-1185">Reference proteome</keyword>
<evidence type="ECO:0008006" key="4">
    <source>
        <dbReference type="Google" id="ProtNLM"/>
    </source>
</evidence>
<protein>
    <recommendedName>
        <fullName evidence="4">HNH nuclease domain-containing protein</fullName>
    </recommendedName>
</protein>
<dbReference type="OrthoDB" id="4698474at2759"/>
<feature type="transmembrane region" description="Helical" evidence="1">
    <location>
        <begin position="118"/>
        <end position="141"/>
    </location>
</feature>
<comment type="caution">
    <text evidence="2">The sequence shown here is derived from an EMBL/GenBank/DDBJ whole genome shotgun (WGS) entry which is preliminary data.</text>
</comment>
<proteinExistence type="predicted"/>
<gene>
    <name evidence="2" type="ORF">FHL15_001043</name>
</gene>
<sequence length="151" mass="16887">MEKVFFCPGTVIGPDINANHIIPQINYHLYPSDQGKHDVTTTLEDQPKLIEDLHARFDARFFSIDPNTLRVHVFLRSDALTEFNGKKASRPPRIDPAALRHHHETCCIENMGNTSPQIAAIGATLIVIFAAALVDFIPGWALEVEAVKLEY</sequence>
<keyword evidence="1" id="KW-1133">Transmembrane helix</keyword>
<dbReference type="AlphaFoldDB" id="A0A553ICA0"/>
<accession>A0A553ICA0</accession>
<name>A0A553ICA0_9PEZI</name>
<evidence type="ECO:0000313" key="2">
    <source>
        <dbReference type="EMBL" id="TRX97833.1"/>
    </source>
</evidence>
<evidence type="ECO:0000313" key="3">
    <source>
        <dbReference type="Proteomes" id="UP000319160"/>
    </source>
</evidence>
<evidence type="ECO:0000256" key="1">
    <source>
        <dbReference type="SAM" id="Phobius"/>
    </source>
</evidence>
<dbReference type="Proteomes" id="UP000319160">
    <property type="component" value="Unassembled WGS sequence"/>
</dbReference>
<dbReference type="EMBL" id="VFLP01000004">
    <property type="protein sequence ID" value="TRX97833.1"/>
    <property type="molecule type" value="Genomic_DNA"/>
</dbReference>
<reference evidence="3" key="1">
    <citation type="submission" date="2019-06" db="EMBL/GenBank/DDBJ databases">
        <title>Draft genome sequence of the griseofulvin-producing fungus Xylaria cubensis strain G536.</title>
        <authorList>
            <person name="Mead M.E."/>
            <person name="Raja H.A."/>
            <person name="Steenwyk J.L."/>
            <person name="Knowles S.L."/>
            <person name="Oberlies N.H."/>
            <person name="Rokas A."/>
        </authorList>
    </citation>
    <scope>NUCLEOTIDE SEQUENCE [LARGE SCALE GENOMIC DNA]</scope>
    <source>
        <strain evidence="3">G536</strain>
    </source>
</reference>
<keyword evidence="1" id="KW-0812">Transmembrane</keyword>